<dbReference type="AlphaFoldDB" id="A0A2M7VGV5"/>
<evidence type="ECO:0000313" key="1">
    <source>
        <dbReference type="EMBL" id="PIZ99944.1"/>
    </source>
</evidence>
<accession>A0A2M7VGV5</accession>
<organism evidence="1 2">
    <name type="scientific">Candidatus Komeilibacteria bacterium CG_4_10_14_0_2_um_filter_37_10</name>
    <dbReference type="NCBI Taxonomy" id="1974470"/>
    <lineage>
        <taxon>Bacteria</taxon>
        <taxon>Candidatus Komeiliibacteriota</taxon>
    </lineage>
</organism>
<evidence type="ECO:0008006" key="3">
    <source>
        <dbReference type="Google" id="ProtNLM"/>
    </source>
</evidence>
<reference evidence="2" key="1">
    <citation type="submission" date="2017-09" db="EMBL/GenBank/DDBJ databases">
        <title>Depth-based differentiation of microbial function through sediment-hosted aquifers and enrichment of novel symbionts in the deep terrestrial subsurface.</title>
        <authorList>
            <person name="Probst A.J."/>
            <person name="Ladd B."/>
            <person name="Jarett J.K."/>
            <person name="Geller-Mcgrath D.E."/>
            <person name="Sieber C.M.K."/>
            <person name="Emerson J.B."/>
            <person name="Anantharaman K."/>
            <person name="Thomas B.C."/>
            <person name="Malmstrom R."/>
            <person name="Stieglmeier M."/>
            <person name="Klingl A."/>
            <person name="Woyke T."/>
            <person name="Ryan C.M."/>
            <person name="Banfield J.F."/>
        </authorList>
    </citation>
    <scope>NUCLEOTIDE SEQUENCE [LARGE SCALE GENOMIC DNA]</scope>
</reference>
<sequence length="96" mass="11482">MRIGIDARMYGPSARGLGRYIQKLIDHLAIIDQDNEYYIYLGPHNWDDFQTTNPRFFKVLVSARWYTLSEQIIFPLILWRSKLDLMHFPHFNVPLL</sequence>
<dbReference type="Proteomes" id="UP000230405">
    <property type="component" value="Unassembled WGS sequence"/>
</dbReference>
<proteinExistence type="predicted"/>
<name>A0A2M7VGV5_9BACT</name>
<dbReference type="EMBL" id="PFPO01000001">
    <property type="protein sequence ID" value="PIZ99944.1"/>
    <property type="molecule type" value="Genomic_DNA"/>
</dbReference>
<evidence type="ECO:0000313" key="2">
    <source>
        <dbReference type="Proteomes" id="UP000230405"/>
    </source>
</evidence>
<protein>
    <recommendedName>
        <fullName evidence="3">Glycosyltransferase family 1 protein</fullName>
    </recommendedName>
</protein>
<feature type="non-terminal residue" evidence="1">
    <location>
        <position position="96"/>
    </location>
</feature>
<gene>
    <name evidence="1" type="ORF">COX77_00005</name>
</gene>
<comment type="caution">
    <text evidence="1">The sequence shown here is derived from an EMBL/GenBank/DDBJ whole genome shotgun (WGS) entry which is preliminary data.</text>
</comment>